<dbReference type="Proteomes" id="UP000319931">
    <property type="component" value="Unassembled WGS sequence"/>
</dbReference>
<dbReference type="AlphaFoldDB" id="A0A502G324"/>
<dbReference type="OrthoDB" id="7564295at2"/>
<keyword evidence="2" id="KW-1185">Reference proteome</keyword>
<evidence type="ECO:0000313" key="1">
    <source>
        <dbReference type="EMBL" id="TPG56347.1"/>
    </source>
</evidence>
<accession>A0A502G324</accession>
<comment type="caution">
    <text evidence="1">The sequence shown here is derived from an EMBL/GenBank/DDBJ whole genome shotgun (WGS) entry which is preliminary data.</text>
</comment>
<protein>
    <submittedName>
        <fullName evidence="1">Uncharacterized protein</fullName>
    </submittedName>
</protein>
<dbReference type="RefSeq" id="WP_140847298.1">
    <property type="nucleotide sequence ID" value="NZ_RCZC01000001.1"/>
</dbReference>
<name>A0A502G324_9SPHN</name>
<dbReference type="EMBL" id="RCZC01000001">
    <property type="protein sequence ID" value="TPG56347.1"/>
    <property type="molecule type" value="Genomic_DNA"/>
</dbReference>
<organism evidence="1 2">
    <name type="scientific">Sphingomonas glacialis</name>
    <dbReference type="NCBI Taxonomy" id="658225"/>
    <lineage>
        <taxon>Bacteria</taxon>
        <taxon>Pseudomonadati</taxon>
        <taxon>Pseudomonadota</taxon>
        <taxon>Alphaproteobacteria</taxon>
        <taxon>Sphingomonadales</taxon>
        <taxon>Sphingomonadaceae</taxon>
        <taxon>Sphingomonas</taxon>
    </lineage>
</organism>
<proteinExistence type="predicted"/>
<sequence length="117" mass="12665">MSAAISHTGICATDPHRGWLNDRNQILAAINKEGLHTDEQIDDLLEIMVAIEKRINETPARTSDGLVSKMVLAFQVTAEGHELSEEAAADIVREAQCLLDIGSLAGASDEIQMRRAA</sequence>
<reference evidence="1 2" key="1">
    <citation type="journal article" date="2019" name="Environ. Microbiol.">
        <title>Species interactions and distinct microbial communities in high Arctic permafrost affected cryosols are associated with the CH4 and CO2 gas fluxes.</title>
        <authorList>
            <person name="Altshuler I."/>
            <person name="Hamel J."/>
            <person name="Turney S."/>
            <person name="Magnuson E."/>
            <person name="Levesque R."/>
            <person name="Greer C."/>
            <person name="Whyte L.G."/>
        </authorList>
    </citation>
    <scope>NUCLEOTIDE SEQUENCE [LARGE SCALE GENOMIC DNA]</scope>
    <source>
        <strain evidence="1 2">E6.1</strain>
    </source>
</reference>
<evidence type="ECO:0000313" key="2">
    <source>
        <dbReference type="Proteomes" id="UP000319931"/>
    </source>
</evidence>
<gene>
    <name evidence="1" type="ORF">EAH76_01945</name>
</gene>